<keyword evidence="3" id="KW-1185">Reference proteome</keyword>
<reference evidence="2 3" key="1">
    <citation type="submission" date="2021-05" db="EMBL/GenBank/DDBJ databases">
        <title>The draft genome of Geobacter pelophilus DSM 12255.</title>
        <authorList>
            <person name="Xu Z."/>
            <person name="Masuda Y."/>
            <person name="Itoh H."/>
            <person name="Senoo K."/>
        </authorList>
    </citation>
    <scope>NUCLEOTIDE SEQUENCE [LARGE SCALE GENOMIC DNA]</scope>
    <source>
        <strain evidence="2 3">DSM 12255</strain>
    </source>
</reference>
<dbReference type="EMBL" id="JAHCVJ010000001">
    <property type="protein sequence ID" value="MBT0663225.1"/>
    <property type="molecule type" value="Genomic_DNA"/>
</dbReference>
<dbReference type="AlphaFoldDB" id="A0AAW4L095"/>
<evidence type="ECO:0000256" key="1">
    <source>
        <dbReference type="SAM" id="SignalP"/>
    </source>
</evidence>
<dbReference type="Proteomes" id="UP000811899">
    <property type="component" value="Unassembled WGS sequence"/>
</dbReference>
<evidence type="ECO:0000313" key="3">
    <source>
        <dbReference type="Proteomes" id="UP000811899"/>
    </source>
</evidence>
<sequence length="503" mass="58885">MTRLIIAIIMLGSLTLLSMPAFGAEADEAAAEGTIFTLWPLIDYRESPKEQFSNLGILGPLIKVQTNKGDRIVAFRPLFHNSSNEKQGTSVTEYLYPLATTETTPEVSRFQLLKLVQNNSFRKDEADGGEKDKMFFPFYISGNSKKYGPYTSLFPIYGDIYERFWKDEYHFLLFPLYGSTVKKGTTSRNYLYPIFNTLTGEKESGFQVWPLYGQAAKEAVYNKRFILWPFYIRENKGLDTANPTEKLFLFPLYTATDSPDRTERGFLWPFFGYSEDRKQNQSGKDYFWPFIWTVRGENRTVDSFLPFYFNEQKKESSKSWYLWPLYRNDTLTTETFSRDRDRVLYFLYSDSLERWVKDGSERRRTALWPLFVYKRDNRGVKTFSFPAPVEPVLDRDEIEQNWAPLWRIYQQKWTDSGESVVSFLWSLYWHEIREDAVSYEFYPLLSYRGQPRTTETSVLKGLFRYRNVSGEKSLKLLWLPFGFSWGEKLPGKGTAANKPGGGL</sequence>
<proteinExistence type="predicted"/>
<organism evidence="2 3">
    <name type="scientific">Geoanaerobacter pelophilus</name>
    <dbReference type="NCBI Taxonomy" id="60036"/>
    <lineage>
        <taxon>Bacteria</taxon>
        <taxon>Pseudomonadati</taxon>
        <taxon>Thermodesulfobacteriota</taxon>
        <taxon>Desulfuromonadia</taxon>
        <taxon>Geobacterales</taxon>
        <taxon>Geobacteraceae</taxon>
        <taxon>Geoanaerobacter</taxon>
    </lineage>
</organism>
<gene>
    <name evidence="2" type="ORF">KI809_02835</name>
</gene>
<name>A0AAW4L095_9BACT</name>
<evidence type="ECO:0000313" key="2">
    <source>
        <dbReference type="EMBL" id="MBT0663225.1"/>
    </source>
</evidence>
<protein>
    <submittedName>
        <fullName evidence="2">Uncharacterized protein</fullName>
    </submittedName>
</protein>
<feature type="chain" id="PRO_5043520691" evidence="1">
    <location>
        <begin position="24"/>
        <end position="503"/>
    </location>
</feature>
<comment type="caution">
    <text evidence="2">The sequence shown here is derived from an EMBL/GenBank/DDBJ whole genome shotgun (WGS) entry which is preliminary data.</text>
</comment>
<feature type="signal peptide" evidence="1">
    <location>
        <begin position="1"/>
        <end position="23"/>
    </location>
</feature>
<keyword evidence="1" id="KW-0732">Signal</keyword>
<accession>A0AAW4L095</accession>
<dbReference type="RefSeq" id="WP_214169985.1">
    <property type="nucleotide sequence ID" value="NZ_JAHCVJ010000001.1"/>
</dbReference>